<proteinExistence type="predicted"/>
<protein>
    <recommendedName>
        <fullName evidence="2">Peptidase M10 metallopeptidase domain-containing protein</fullName>
    </recommendedName>
</protein>
<sequence length="297" mass="33219">MKDQEVIELLLKTGHLKFPFGDRQEVPQDTFALTLAHPVIEKAVASYQDFMVECLDPLCLKHHGRPARSNGVSGPATAELFEISRCEYPDYGEEVRPRNVQAAIGSGSWKGCHDIGDYHAATMFIDTKNMPSFWEKILETVWGRFVAANAEIGMQWIRTDDRENANTTLSFTLGRKPWIGLAIVGSNESCSSKIWLQLLASYEPQDLVAMLTELLLHEGGHNMGLYHTRGGIMSATIVRGLPASWKGDPSESILHKLYGGVPIPDNRSDEYWVTQCYKSNRGREVCVPLFPPILVEN</sequence>
<accession>A0A0F9TEL9</accession>
<dbReference type="AlphaFoldDB" id="A0A0F9TEL9"/>
<dbReference type="SUPFAM" id="SSF55486">
    <property type="entry name" value="Metalloproteases ('zincins'), catalytic domain"/>
    <property type="match status" value="1"/>
</dbReference>
<evidence type="ECO:0000313" key="1">
    <source>
        <dbReference type="EMBL" id="KKN77719.1"/>
    </source>
</evidence>
<gene>
    <name evidence="1" type="ORF">LCGC14_0356930</name>
</gene>
<organism evidence="1">
    <name type="scientific">marine sediment metagenome</name>
    <dbReference type="NCBI Taxonomy" id="412755"/>
    <lineage>
        <taxon>unclassified sequences</taxon>
        <taxon>metagenomes</taxon>
        <taxon>ecological metagenomes</taxon>
    </lineage>
</organism>
<reference evidence="1" key="1">
    <citation type="journal article" date="2015" name="Nature">
        <title>Complex archaea that bridge the gap between prokaryotes and eukaryotes.</title>
        <authorList>
            <person name="Spang A."/>
            <person name="Saw J.H."/>
            <person name="Jorgensen S.L."/>
            <person name="Zaremba-Niedzwiedzka K."/>
            <person name="Martijn J."/>
            <person name="Lind A.E."/>
            <person name="van Eijk R."/>
            <person name="Schleper C."/>
            <person name="Guy L."/>
            <person name="Ettema T.J."/>
        </authorList>
    </citation>
    <scope>NUCLEOTIDE SEQUENCE</scope>
</reference>
<name>A0A0F9TEL9_9ZZZZ</name>
<dbReference type="EMBL" id="LAZR01000274">
    <property type="protein sequence ID" value="KKN77719.1"/>
    <property type="molecule type" value="Genomic_DNA"/>
</dbReference>
<evidence type="ECO:0008006" key="2">
    <source>
        <dbReference type="Google" id="ProtNLM"/>
    </source>
</evidence>
<comment type="caution">
    <text evidence="1">The sequence shown here is derived from an EMBL/GenBank/DDBJ whole genome shotgun (WGS) entry which is preliminary data.</text>
</comment>